<dbReference type="Pfam" id="PF01584">
    <property type="entry name" value="CheW"/>
    <property type="match status" value="1"/>
</dbReference>
<dbReference type="SMART" id="SM00260">
    <property type="entry name" value="CheW"/>
    <property type="match status" value="1"/>
</dbReference>
<feature type="compositionally biased region" description="Basic and acidic residues" evidence="1">
    <location>
        <begin position="1"/>
        <end position="10"/>
    </location>
</feature>
<dbReference type="KEGG" id="lfc:LFE_0293"/>
<dbReference type="PANTHER" id="PTHR22617:SF23">
    <property type="entry name" value="CHEMOTAXIS PROTEIN CHEW"/>
    <property type="match status" value="1"/>
</dbReference>
<dbReference type="STRING" id="1162668.LFE_0293"/>
<dbReference type="SUPFAM" id="SSF50341">
    <property type="entry name" value="CheW-like"/>
    <property type="match status" value="1"/>
</dbReference>
<dbReference type="PATRIC" id="fig|1162668.3.peg.336"/>
<evidence type="ECO:0000313" key="4">
    <source>
        <dbReference type="Proteomes" id="UP000007382"/>
    </source>
</evidence>
<dbReference type="GO" id="GO:0007165">
    <property type="term" value="P:signal transduction"/>
    <property type="evidence" value="ECO:0007669"/>
    <property type="project" value="InterPro"/>
</dbReference>
<evidence type="ECO:0000256" key="1">
    <source>
        <dbReference type="SAM" id="MobiDB-lite"/>
    </source>
</evidence>
<dbReference type="Proteomes" id="UP000007382">
    <property type="component" value="Chromosome"/>
</dbReference>
<dbReference type="EMBL" id="AP012342">
    <property type="protein sequence ID" value="BAM06015.1"/>
    <property type="molecule type" value="Genomic_DNA"/>
</dbReference>
<dbReference type="GO" id="GO:0005829">
    <property type="term" value="C:cytosol"/>
    <property type="evidence" value="ECO:0007669"/>
    <property type="project" value="TreeGrafter"/>
</dbReference>
<organism evidence="3 4">
    <name type="scientific">Leptospirillum ferrooxidans (strain C2-3)</name>
    <dbReference type="NCBI Taxonomy" id="1162668"/>
    <lineage>
        <taxon>Bacteria</taxon>
        <taxon>Pseudomonadati</taxon>
        <taxon>Nitrospirota</taxon>
        <taxon>Nitrospiria</taxon>
        <taxon>Nitrospirales</taxon>
        <taxon>Nitrospiraceae</taxon>
        <taxon>Leptospirillum</taxon>
    </lineage>
</organism>
<dbReference type="PROSITE" id="PS50851">
    <property type="entry name" value="CHEW"/>
    <property type="match status" value="1"/>
</dbReference>
<reference evidence="3 4" key="1">
    <citation type="journal article" date="2012" name="J. Bacteriol.">
        <title>Complete Genome Sequence of Leptospirillum ferrooxidans Strain C2-3, Isolated from a Fresh Volcanic Ash Deposit on the Island of Miyake, Japan.</title>
        <authorList>
            <person name="Fujimura R."/>
            <person name="Sato Y."/>
            <person name="Nishizawa T."/>
            <person name="Oshima K."/>
            <person name="Kim S.-W."/>
            <person name="Hattori M."/>
            <person name="Kamijo T."/>
            <person name="Ohta H."/>
        </authorList>
    </citation>
    <scope>NUCLEOTIDE SEQUENCE [LARGE SCALE GENOMIC DNA]</scope>
    <source>
        <strain evidence="3 4">C2-3</strain>
    </source>
</reference>
<reference evidence="4" key="2">
    <citation type="submission" date="2012-03" db="EMBL/GenBank/DDBJ databases">
        <title>The complete genome sequence of the pioneer microbe on fresh volcanic deposit, Leptospirillum ferrooxidans strain C2-3.</title>
        <authorList>
            <person name="Fujimura R."/>
            <person name="Sato Y."/>
            <person name="Nishizawa T."/>
            <person name="Nanba K."/>
            <person name="Oshima K."/>
            <person name="Hattori M."/>
            <person name="Kamijo T."/>
            <person name="Ohta H."/>
        </authorList>
    </citation>
    <scope>NUCLEOTIDE SEQUENCE [LARGE SCALE GENOMIC DNA]</scope>
    <source>
        <strain evidence="4">C2-3</strain>
    </source>
</reference>
<protein>
    <submittedName>
        <fullName evidence="3">Putative chemotaxis protein</fullName>
    </submittedName>
</protein>
<dbReference type="HOGENOM" id="CLU_048995_3_1_0"/>
<dbReference type="OrthoDB" id="9794382at2"/>
<dbReference type="eggNOG" id="COG0835">
    <property type="taxonomic scope" value="Bacteria"/>
</dbReference>
<gene>
    <name evidence="3" type="primary">cheW</name>
    <name evidence="3" type="ordered locus">LFE_0293</name>
</gene>
<dbReference type="AlphaFoldDB" id="I0IL66"/>
<proteinExistence type="predicted"/>
<feature type="domain" description="CheW-like" evidence="2">
    <location>
        <begin position="30"/>
        <end position="172"/>
    </location>
</feature>
<accession>I0IL66</accession>
<feature type="region of interest" description="Disordered" evidence="1">
    <location>
        <begin position="1"/>
        <end position="22"/>
    </location>
</feature>
<sequence>MKELSTDRSIEPFSPGSPSGTDFADGSDEILQLVSFTLAGENYGCEVIHVQEINRLSDLTRVPKAPHYVDGVVNLRGKILPVINFRRLLGFPSASEVTEDMRTIVVNAEGILAGLTVDSVNQVIRIPRKDIENRQDFNMAGSFADAITGVAHLDDSLVTIIDIMSLLRRHQSDVSGSGR</sequence>
<evidence type="ECO:0000259" key="2">
    <source>
        <dbReference type="PROSITE" id="PS50851"/>
    </source>
</evidence>
<dbReference type="GO" id="GO:0006935">
    <property type="term" value="P:chemotaxis"/>
    <property type="evidence" value="ECO:0007669"/>
    <property type="project" value="InterPro"/>
</dbReference>
<dbReference type="Gene3D" id="2.40.50.180">
    <property type="entry name" value="CheA-289, Domain 4"/>
    <property type="match status" value="1"/>
</dbReference>
<dbReference type="InterPro" id="IPR039315">
    <property type="entry name" value="CheW"/>
</dbReference>
<dbReference type="PANTHER" id="PTHR22617">
    <property type="entry name" value="CHEMOTAXIS SENSOR HISTIDINE KINASE-RELATED"/>
    <property type="match status" value="1"/>
</dbReference>
<keyword evidence="4" id="KW-1185">Reference proteome</keyword>
<dbReference type="Gene3D" id="2.30.30.40">
    <property type="entry name" value="SH3 Domains"/>
    <property type="match status" value="1"/>
</dbReference>
<evidence type="ECO:0000313" key="3">
    <source>
        <dbReference type="EMBL" id="BAM06015.1"/>
    </source>
</evidence>
<dbReference type="RefSeq" id="WP_014448508.1">
    <property type="nucleotide sequence ID" value="NC_017094.1"/>
</dbReference>
<dbReference type="InterPro" id="IPR036061">
    <property type="entry name" value="CheW-like_dom_sf"/>
</dbReference>
<name>I0IL66_LEPFC</name>
<dbReference type="InterPro" id="IPR002545">
    <property type="entry name" value="CheW-lke_dom"/>
</dbReference>